<reference evidence="3" key="2">
    <citation type="journal article" date="2022" name="Microbiol. Resour. Announc.">
        <title>Metagenome Sequencing to Explore Phylogenomics of Terrestrial Cyanobacteria.</title>
        <authorList>
            <person name="Ward R.D."/>
            <person name="Stajich J.E."/>
            <person name="Johansen J.R."/>
            <person name="Huntemann M."/>
            <person name="Clum A."/>
            <person name="Foster B."/>
            <person name="Foster B."/>
            <person name="Roux S."/>
            <person name="Palaniappan K."/>
            <person name="Varghese N."/>
            <person name="Mukherjee S."/>
            <person name="Reddy T.B.K."/>
            <person name="Daum C."/>
            <person name="Copeland A."/>
            <person name="Chen I.A."/>
            <person name="Ivanova N.N."/>
            <person name="Kyrpides N.C."/>
            <person name="Shapiro N."/>
            <person name="Eloe-Fadrosh E.A."/>
            <person name="Pietrasiak N."/>
        </authorList>
    </citation>
    <scope>NUCLEOTIDE SEQUENCE</scope>
    <source>
        <strain evidence="3">GSE-NOS-MK-12-04C</strain>
    </source>
</reference>
<feature type="transmembrane region" description="Helical" evidence="1">
    <location>
        <begin position="204"/>
        <end position="224"/>
    </location>
</feature>
<evidence type="ECO:0000313" key="3">
    <source>
        <dbReference type="EMBL" id="MBW4670269.1"/>
    </source>
</evidence>
<feature type="transmembrane region" description="Helical" evidence="1">
    <location>
        <begin position="12"/>
        <end position="32"/>
    </location>
</feature>
<dbReference type="EC" id="2.4.-.-" evidence="3"/>
<feature type="transmembrane region" description="Helical" evidence="1">
    <location>
        <begin position="312"/>
        <end position="331"/>
    </location>
</feature>
<feature type="transmembrane region" description="Helical" evidence="1">
    <location>
        <begin position="352"/>
        <end position="374"/>
    </location>
</feature>
<dbReference type="Proteomes" id="UP000729701">
    <property type="component" value="Unassembled WGS sequence"/>
</dbReference>
<name>A0A951QPW5_9CYAN</name>
<keyword evidence="1" id="KW-0472">Membrane</keyword>
<proteinExistence type="predicted"/>
<feature type="transmembrane region" description="Helical" evidence="1">
    <location>
        <begin position="255"/>
        <end position="275"/>
    </location>
</feature>
<keyword evidence="1" id="KW-0812">Transmembrane</keyword>
<organism evidence="3 4">
    <name type="scientific">Cyanomargarita calcarea GSE-NOS-MK-12-04C</name>
    <dbReference type="NCBI Taxonomy" id="2839659"/>
    <lineage>
        <taxon>Bacteria</taxon>
        <taxon>Bacillati</taxon>
        <taxon>Cyanobacteriota</taxon>
        <taxon>Cyanophyceae</taxon>
        <taxon>Nostocales</taxon>
        <taxon>Cyanomargaritaceae</taxon>
        <taxon>Cyanomargarita</taxon>
    </lineage>
</organism>
<dbReference type="GO" id="GO:0016757">
    <property type="term" value="F:glycosyltransferase activity"/>
    <property type="evidence" value="ECO:0007669"/>
    <property type="project" value="UniProtKB-KW"/>
</dbReference>
<dbReference type="InterPro" id="IPR038731">
    <property type="entry name" value="RgtA/B/C-like"/>
</dbReference>
<reference evidence="3" key="1">
    <citation type="submission" date="2021-05" db="EMBL/GenBank/DDBJ databases">
        <authorList>
            <person name="Pietrasiak N."/>
            <person name="Ward R."/>
            <person name="Stajich J.E."/>
            <person name="Kurbessoian T."/>
        </authorList>
    </citation>
    <scope>NUCLEOTIDE SEQUENCE</scope>
    <source>
        <strain evidence="3">GSE-NOS-MK-12-04C</strain>
    </source>
</reference>
<feature type="transmembrane region" description="Helical" evidence="1">
    <location>
        <begin position="106"/>
        <end position="124"/>
    </location>
</feature>
<feature type="domain" description="Glycosyltransferase RgtA/B/C/D-like" evidence="2">
    <location>
        <begin position="60"/>
        <end position="219"/>
    </location>
</feature>
<sequence>MINKRWNFIWSPYTVFGFILGISSPLFFLRGIGIFDDSVYLKIGELINQDLYPYRDVFDNKPPGIYYLSALIAWIGQNHWLTNRIFLFIFAVILGFSVIRYTKSIWGNLSAYFAALIFGTSYIITQGYSFHTEQFCTALGFAAIYLVSQRSSERITNWMLTGCFVGMAFIFKQVAILYLMAFILCELFLALIKTISFTIAIRRCVFLLIGFCLFIAIPFTWLFVNGFWSNFYKDVFLGVVPFAGNEINFIDILKLWLRVPATLLVIPLAVIFIINKNLRTSIINSKNFPEILILVVTGCLSLLPTLKVNSNTHYSGTAILALSIAESVIISQLCNSKTIYFSKIKKNIQKKLILVWSLLFIPYLIGISWGSFLMTKENRIGYDLAQMHEVRNILNQHLNPYEPVLVLSENAARLNYMSGRLPLTKYIYYYWNTDMKINQAAKLLFTSEVAGAILELPNDTPVNWLSEKELDDLNNRYSKIELSSQNAAHTNGNKVEILISKNKRES</sequence>
<feature type="transmembrane region" description="Helical" evidence="1">
    <location>
        <begin position="177"/>
        <end position="197"/>
    </location>
</feature>
<gene>
    <name evidence="3" type="ORF">KME60_23355</name>
</gene>
<evidence type="ECO:0000256" key="1">
    <source>
        <dbReference type="SAM" id="Phobius"/>
    </source>
</evidence>
<keyword evidence="3" id="KW-0328">Glycosyltransferase</keyword>
<dbReference type="Pfam" id="PF13231">
    <property type="entry name" value="PMT_2"/>
    <property type="match status" value="1"/>
</dbReference>
<feature type="transmembrane region" description="Helical" evidence="1">
    <location>
        <begin position="81"/>
        <end position="99"/>
    </location>
</feature>
<feature type="transmembrane region" description="Helical" evidence="1">
    <location>
        <begin position="287"/>
        <end position="306"/>
    </location>
</feature>
<protein>
    <submittedName>
        <fullName evidence="3">Glycosyltransferase family 39 protein</fullName>
        <ecNumber evidence="3">2.4.-.-</ecNumber>
    </submittedName>
</protein>
<dbReference type="EMBL" id="JAHHGZ010000029">
    <property type="protein sequence ID" value="MBW4670269.1"/>
    <property type="molecule type" value="Genomic_DNA"/>
</dbReference>
<accession>A0A951QPW5</accession>
<dbReference type="AlphaFoldDB" id="A0A951QPW5"/>
<evidence type="ECO:0000259" key="2">
    <source>
        <dbReference type="Pfam" id="PF13231"/>
    </source>
</evidence>
<evidence type="ECO:0000313" key="4">
    <source>
        <dbReference type="Proteomes" id="UP000729701"/>
    </source>
</evidence>
<keyword evidence="1" id="KW-1133">Transmembrane helix</keyword>
<keyword evidence="3" id="KW-0808">Transferase</keyword>
<comment type="caution">
    <text evidence="3">The sequence shown here is derived from an EMBL/GenBank/DDBJ whole genome shotgun (WGS) entry which is preliminary data.</text>
</comment>